<feature type="region of interest" description="Disordered" evidence="1">
    <location>
        <begin position="55"/>
        <end position="76"/>
    </location>
</feature>
<dbReference type="Proteomes" id="UP000887574">
    <property type="component" value="Unplaced"/>
</dbReference>
<evidence type="ECO:0000313" key="2">
    <source>
        <dbReference type="Proteomes" id="UP000887574"/>
    </source>
</evidence>
<name>A0A915EJX1_9BILA</name>
<proteinExistence type="predicted"/>
<evidence type="ECO:0000256" key="1">
    <source>
        <dbReference type="SAM" id="MobiDB-lite"/>
    </source>
</evidence>
<reference evidence="3" key="1">
    <citation type="submission" date="2022-11" db="UniProtKB">
        <authorList>
            <consortium name="WormBaseParasite"/>
        </authorList>
    </citation>
    <scope>IDENTIFICATION</scope>
</reference>
<dbReference type="AlphaFoldDB" id="A0A915EJX1"/>
<dbReference type="WBParaSite" id="jg6151">
    <property type="protein sequence ID" value="jg6151"/>
    <property type="gene ID" value="jg6151"/>
</dbReference>
<keyword evidence="2" id="KW-1185">Reference proteome</keyword>
<organism evidence="2 3">
    <name type="scientific">Ditylenchus dipsaci</name>
    <dbReference type="NCBI Taxonomy" id="166011"/>
    <lineage>
        <taxon>Eukaryota</taxon>
        <taxon>Metazoa</taxon>
        <taxon>Ecdysozoa</taxon>
        <taxon>Nematoda</taxon>
        <taxon>Chromadorea</taxon>
        <taxon>Rhabditida</taxon>
        <taxon>Tylenchina</taxon>
        <taxon>Tylenchomorpha</taxon>
        <taxon>Sphaerularioidea</taxon>
        <taxon>Anguinidae</taxon>
        <taxon>Anguininae</taxon>
        <taxon>Ditylenchus</taxon>
    </lineage>
</organism>
<evidence type="ECO:0000313" key="3">
    <source>
        <dbReference type="WBParaSite" id="jg6151"/>
    </source>
</evidence>
<accession>A0A915EJX1</accession>
<feature type="compositionally biased region" description="Basic and acidic residues" evidence="1">
    <location>
        <begin position="60"/>
        <end position="76"/>
    </location>
</feature>
<sequence length="76" mass="8670">MSQLWKIELEGEDVSGFLFTVENRISVQRVQEAHSNEEPWVGKSEVSCRNASEVQGEVSQMEKAEQLKETELQQGM</sequence>
<protein>
    <submittedName>
        <fullName evidence="3">Uncharacterized protein</fullName>
    </submittedName>
</protein>